<sequence>MSTLRTGSADVLPIPIISLPALYYVTIIRYHGTSGTNGTLKLNSTFATGCIAIDIIIKTNAVTVALPALGTRAANSAKQIPANAEAIPAIKNDSVTAGPAVLYATEPARTEQLMIKFKPVN</sequence>
<dbReference type="Proteomes" id="UP000092445">
    <property type="component" value="Unassembled WGS sequence"/>
</dbReference>
<organism evidence="1 2">
    <name type="scientific">Glossina pallidipes</name>
    <name type="common">Tsetse fly</name>
    <dbReference type="NCBI Taxonomy" id="7398"/>
    <lineage>
        <taxon>Eukaryota</taxon>
        <taxon>Metazoa</taxon>
        <taxon>Ecdysozoa</taxon>
        <taxon>Arthropoda</taxon>
        <taxon>Hexapoda</taxon>
        <taxon>Insecta</taxon>
        <taxon>Pterygota</taxon>
        <taxon>Neoptera</taxon>
        <taxon>Endopterygota</taxon>
        <taxon>Diptera</taxon>
        <taxon>Brachycera</taxon>
        <taxon>Muscomorpha</taxon>
        <taxon>Hippoboscoidea</taxon>
        <taxon>Glossinidae</taxon>
        <taxon>Glossina</taxon>
    </lineage>
</organism>
<accession>A0A1A9ZJC1</accession>
<dbReference type="VEuPathDB" id="VectorBase:GPAI016605"/>
<protein>
    <submittedName>
        <fullName evidence="1">Uncharacterized protein</fullName>
    </submittedName>
</protein>
<proteinExistence type="predicted"/>
<evidence type="ECO:0000313" key="1">
    <source>
        <dbReference type="EnsemblMetazoa" id="GPAI016605-PA"/>
    </source>
</evidence>
<dbReference type="EnsemblMetazoa" id="GPAI016605-RA">
    <property type="protein sequence ID" value="GPAI016605-PA"/>
    <property type="gene ID" value="GPAI016605"/>
</dbReference>
<evidence type="ECO:0000313" key="2">
    <source>
        <dbReference type="Proteomes" id="UP000092445"/>
    </source>
</evidence>
<reference evidence="2" key="1">
    <citation type="submission" date="2014-03" db="EMBL/GenBank/DDBJ databases">
        <authorList>
            <person name="Aksoy S."/>
            <person name="Warren W."/>
            <person name="Wilson R.K."/>
        </authorList>
    </citation>
    <scope>NUCLEOTIDE SEQUENCE [LARGE SCALE GENOMIC DNA]</scope>
    <source>
        <strain evidence="2">IAEA</strain>
    </source>
</reference>
<dbReference type="AlphaFoldDB" id="A0A1A9ZJC1"/>
<keyword evidence="2" id="KW-1185">Reference proteome</keyword>
<reference evidence="1" key="2">
    <citation type="submission" date="2020-05" db="UniProtKB">
        <authorList>
            <consortium name="EnsemblMetazoa"/>
        </authorList>
    </citation>
    <scope>IDENTIFICATION</scope>
    <source>
        <strain evidence="1">IAEA</strain>
    </source>
</reference>
<name>A0A1A9ZJC1_GLOPL</name>